<dbReference type="Pfam" id="PF00550">
    <property type="entry name" value="PP-binding"/>
    <property type="match status" value="1"/>
</dbReference>
<name>A0AAE3Z9R9_9ACTN</name>
<proteinExistence type="predicted"/>
<accession>A0AAE3Z9R9</accession>
<evidence type="ECO:0000313" key="2">
    <source>
        <dbReference type="EMBL" id="MDR7299900.1"/>
    </source>
</evidence>
<protein>
    <submittedName>
        <fullName evidence="2">Acyl carrier protein</fullName>
    </submittedName>
</protein>
<organism evidence="2 3">
    <name type="scientific">Haloactinomyces albus</name>
    <dbReference type="NCBI Taxonomy" id="1352928"/>
    <lineage>
        <taxon>Bacteria</taxon>
        <taxon>Bacillati</taxon>
        <taxon>Actinomycetota</taxon>
        <taxon>Actinomycetes</taxon>
        <taxon>Actinopolysporales</taxon>
        <taxon>Actinopolysporaceae</taxon>
        <taxon>Haloactinomyces</taxon>
    </lineage>
</organism>
<gene>
    <name evidence="2" type="ORF">JOF55_000081</name>
</gene>
<reference evidence="2" key="1">
    <citation type="submission" date="2023-07" db="EMBL/GenBank/DDBJ databases">
        <title>Sequencing the genomes of 1000 actinobacteria strains.</title>
        <authorList>
            <person name="Klenk H.-P."/>
        </authorList>
    </citation>
    <scope>NUCLEOTIDE SEQUENCE</scope>
    <source>
        <strain evidence="2">DSM 45977</strain>
    </source>
</reference>
<dbReference type="InterPro" id="IPR036736">
    <property type="entry name" value="ACP-like_sf"/>
</dbReference>
<evidence type="ECO:0000259" key="1">
    <source>
        <dbReference type="Pfam" id="PF00550"/>
    </source>
</evidence>
<comment type="caution">
    <text evidence="2">The sequence shown here is derived from an EMBL/GenBank/DDBJ whole genome shotgun (WGS) entry which is preliminary data.</text>
</comment>
<dbReference type="RefSeq" id="WP_310267761.1">
    <property type="nucleotide sequence ID" value="NZ_JAVDXW010000001.1"/>
</dbReference>
<sequence length="84" mass="9284">MNEPLAFEAFRNHLAEQLEVHLGDMGPQHRLADDAELDSVQRLEALVAIEDLGVELPYDSVEPQQTLGGLHGRYTQALLTSSES</sequence>
<dbReference type="AlphaFoldDB" id="A0AAE3Z9R9"/>
<evidence type="ECO:0000313" key="3">
    <source>
        <dbReference type="Proteomes" id="UP001180845"/>
    </source>
</evidence>
<dbReference type="EMBL" id="JAVDXW010000001">
    <property type="protein sequence ID" value="MDR7299900.1"/>
    <property type="molecule type" value="Genomic_DNA"/>
</dbReference>
<dbReference type="InterPro" id="IPR009081">
    <property type="entry name" value="PP-bd_ACP"/>
</dbReference>
<feature type="domain" description="Carrier" evidence="1">
    <location>
        <begin position="9"/>
        <end position="70"/>
    </location>
</feature>
<dbReference type="Proteomes" id="UP001180845">
    <property type="component" value="Unassembled WGS sequence"/>
</dbReference>
<dbReference type="SUPFAM" id="SSF47336">
    <property type="entry name" value="ACP-like"/>
    <property type="match status" value="1"/>
</dbReference>
<dbReference type="Gene3D" id="1.10.1200.10">
    <property type="entry name" value="ACP-like"/>
    <property type="match status" value="1"/>
</dbReference>
<keyword evidence="3" id="KW-1185">Reference proteome</keyword>